<dbReference type="Pfam" id="PF00314">
    <property type="entry name" value="Thaumatin"/>
    <property type="match status" value="2"/>
</dbReference>
<evidence type="ECO:0000256" key="2">
    <source>
        <dbReference type="SAM" id="SignalP"/>
    </source>
</evidence>
<dbReference type="InterPro" id="IPR001938">
    <property type="entry name" value="Thaumatin"/>
</dbReference>
<sequence>MRPPLWICVTALLLACHGASGALVPWGSSPGSWEPWIQLDLLATNSLRCTDFYANADAAFRSAFTYEVNRKLLTFALTDVSTDCQVMTEAVPGRRGASVALPQKRLRIRGKLVTSAEEGDMRHILAVFEAIQIHKQIIHEISHTLPEGSVWAPDALFYATPLQASLCVGGMWAAGAPLQIGKPCPLDGQAWNPRTLIKNGVWNEPGRAPPSTATQGFVFGPANANDLKLWPLGPSGGPNFKLASFAGRSPDAPDYKVIDLSNVAQWGGIGGMTVWPRTGCGYDQNRGFGMPTGSKDFRQASSREGTRSPASQRALAGATRCAIGDCWSNNVVLVNGQNVTLGARDGSCMWQNLANKQWVQTGGVAPKPLLEFTFARQADGSLLTYYDLSAVDGYVGSMAVFTHKGVAPNPKNVTRFTCGSPVCDYDLSKCPPELRLYYKDGSLIGCMSISSGIDRLKDQKVAKYRATYRQHMLELRQNAYTRSQAQCACVHASAAPGHPSYDCALDKAGVNGNYEDSLINKPPNAKSWKPNYKAAAAALANNHTTPTKPTRLNLGNNIDDPKPITATGFCCSPYVMWYYGPNWVNNKDGKYGGDANNDIIKQHMCNDTSIPSPWEAGWRRTGSDPDYQFMLKNYKGKKYHEIFKGMCGDAYSWQFDDLSSTYECVVGAQTSYIVEFC</sequence>
<dbReference type="EMBL" id="LHPG02000025">
    <property type="protein sequence ID" value="PRW20243.1"/>
    <property type="molecule type" value="Genomic_DNA"/>
</dbReference>
<evidence type="ECO:0000256" key="1">
    <source>
        <dbReference type="SAM" id="MobiDB-lite"/>
    </source>
</evidence>
<dbReference type="Proteomes" id="UP000239899">
    <property type="component" value="Unassembled WGS sequence"/>
</dbReference>
<dbReference type="PANTHER" id="PTHR31013:SF2">
    <property type="entry name" value="THAUMATIN-LIKE PROTEIN"/>
    <property type="match status" value="1"/>
</dbReference>
<dbReference type="PROSITE" id="PS51257">
    <property type="entry name" value="PROKAR_LIPOPROTEIN"/>
    <property type="match status" value="1"/>
</dbReference>
<dbReference type="Gene3D" id="2.60.110.10">
    <property type="entry name" value="Thaumatin"/>
    <property type="match status" value="2"/>
</dbReference>
<dbReference type="OrthoDB" id="430315at2759"/>
<name>A0A2P6TC84_CHLSO</name>
<reference evidence="3 4" key="1">
    <citation type="journal article" date="2018" name="Plant J.">
        <title>Genome sequences of Chlorella sorokiniana UTEX 1602 and Micractinium conductrix SAG 241.80: implications to maltose excretion by a green alga.</title>
        <authorList>
            <person name="Arriola M.B."/>
            <person name="Velmurugan N."/>
            <person name="Zhang Y."/>
            <person name="Plunkett M.H."/>
            <person name="Hondzo H."/>
            <person name="Barney B.M."/>
        </authorList>
    </citation>
    <scope>NUCLEOTIDE SEQUENCE [LARGE SCALE GENOMIC DNA]</scope>
    <source>
        <strain evidence="4">UTEX 1602</strain>
    </source>
</reference>
<evidence type="ECO:0000313" key="4">
    <source>
        <dbReference type="Proteomes" id="UP000239899"/>
    </source>
</evidence>
<keyword evidence="4" id="KW-1185">Reference proteome</keyword>
<feature type="chain" id="PRO_5015187711" evidence="2">
    <location>
        <begin position="22"/>
        <end position="677"/>
    </location>
</feature>
<comment type="caution">
    <text evidence="3">The sequence shown here is derived from an EMBL/GenBank/DDBJ whole genome shotgun (WGS) entry which is preliminary data.</text>
</comment>
<dbReference type="InterPro" id="IPR037176">
    <property type="entry name" value="Osmotin/thaumatin-like_sf"/>
</dbReference>
<organism evidence="3 4">
    <name type="scientific">Chlorella sorokiniana</name>
    <name type="common">Freshwater green alga</name>
    <dbReference type="NCBI Taxonomy" id="3076"/>
    <lineage>
        <taxon>Eukaryota</taxon>
        <taxon>Viridiplantae</taxon>
        <taxon>Chlorophyta</taxon>
        <taxon>core chlorophytes</taxon>
        <taxon>Trebouxiophyceae</taxon>
        <taxon>Chlorellales</taxon>
        <taxon>Chlorellaceae</taxon>
        <taxon>Chlorella clade</taxon>
        <taxon>Chlorella</taxon>
    </lineage>
</organism>
<dbReference type="AlphaFoldDB" id="A0A2P6TC84"/>
<evidence type="ECO:0000313" key="3">
    <source>
        <dbReference type="EMBL" id="PRW20243.1"/>
    </source>
</evidence>
<gene>
    <name evidence="3" type="ORF">C2E21_9176</name>
</gene>
<accession>A0A2P6TC84</accession>
<feature type="region of interest" description="Disordered" evidence="1">
    <location>
        <begin position="291"/>
        <end position="312"/>
    </location>
</feature>
<proteinExistence type="predicted"/>
<protein>
    <submittedName>
        <fullName evidence="3">Pathogenesis-related 5-like</fullName>
    </submittedName>
</protein>
<feature type="signal peptide" evidence="2">
    <location>
        <begin position="1"/>
        <end position="21"/>
    </location>
</feature>
<dbReference type="PANTHER" id="PTHR31013">
    <property type="entry name" value="THAUMATIN FAMILY PROTEIN-RELATED"/>
    <property type="match status" value="1"/>
</dbReference>
<feature type="compositionally biased region" description="Polar residues" evidence="1">
    <location>
        <begin position="299"/>
        <end position="311"/>
    </location>
</feature>
<dbReference type="SUPFAM" id="SSF49870">
    <property type="entry name" value="Osmotin, thaumatin-like protein"/>
    <property type="match status" value="1"/>
</dbReference>
<dbReference type="PROSITE" id="PS51367">
    <property type="entry name" value="THAUMATIN_2"/>
    <property type="match status" value="1"/>
</dbReference>
<keyword evidence="2" id="KW-0732">Signal</keyword>